<organism evidence="1 2">
    <name type="scientific">Chaenocephalus aceratus</name>
    <name type="common">Blackfin icefish</name>
    <name type="synonym">Chaenichthys aceratus</name>
    <dbReference type="NCBI Taxonomy" id="36190"/>
    <lineage>
        <taxon>Eukaryota</taxon>
        <taxon>Metazoa</taxon>
        <taxon>Chordata</taxon>
        <taxon>Craniata</taxon>
        <taxon>Vertebrata</taxon>
        <taxon>Euteleostomi</taxon>
        <taxon>Actinopterygii</taxon>
        <taxon>Neopterygii</taxon>
        <taxon>Teleostei</taxon>
        <taxon>Neoteleostei</taxon>
        <taxon>Acanthomorphata</taxon>
        <taxon>Eupercaria</taxon>
        <taxon>Perciformes</taxon>
        <taxon>Notothenioidei</taxon>
        <taxon>Channichthyidae</taxon>
        <taxon>Chaenocephalus</taxon>
    </lineage>
</organism>
<dbReference type="Proteomes" id="UP001057452">
    <property type="component" value="Chromosome 14"/>
</dbReference>
<evidence type="ECO:0000313" key="2">
    <source>
        <dbReference type="Proteomes" id="UP001057452"/>
    </source>
</evidence>
<keyword evidence="2" id="KW-1185">Reference proteome</keyword>
<name>A0ACB9WMD0_CHAAC</name>
<proteinExistence type="predicted"/>
<protein>
    <submittedName>
        <fullName evidence="1">Uncharacterized protein</fullName>
    </submittedName>
</protein>
<reference evidence="1" key="1">
    <citation type="submission" date="2022-05" db="EMBL/GenBank/DDBJ databases">
        <title>Chromosome-level genome of Chaenocephalus aceratus.</title>
        <authorList>
            <person name="Park H."/>
        </authorList>
    </citation>
    <scope>NUCLEOTIDE SEQUENCE</scope>
    <source>
        <strain evidence="1">KU_202001</strain>
    </source>
</reference>
<comment type="caution">
    <text evidence="1">The sequence shown here is derived from an EMBL/GenBank/DDBJ whole genome shotgun (WGS) entry which is preliminary data.</text>
</comment>
<accession>A0ACB9WMD0</accession>
<evidence type="ECO:0000313" key="1">
    <source>
        <dbReference type="EMBL" id="KAI4814701.1"/>
    </source>
</evidence>
<gene>
    <name evidence="1" type="ORF">KUCAC02_003886</name>
</gene>
<dbReference type="EMBL" id="CM043798">
    <property type="protein sequence ID" value="KAI4814701.1"/>
    <property type="molecule type" value="Genomic_DNA"/>
</dbReference>
<sequence>MSSRSALPSGNDRSTGDHHVSLGASRSDKATSQSSRSLGARSRISIASCSDEQPHVGNYRLAQDHRQGKLCQGQAGPPHPDRQGGCNKNH</sequence>